<accession>A0ABD0NVJ2</accession>
<comment type="caution">
    <text evidence="1">The sequence shown here is derived from an EMBL/GenBank/DDBJ whole genome shotgun (WGS) entry which is preliminary data.</text>
</comment>
<dbReference type="Proteomes" id="UP001529510">
    <property type="component" value="Unassembled WGS sequence"/>
</dbReference>
<evidence type="ECO:0000313" key="1">
    <source>
        <dbReference type="EMBL" id="KAL0165311.1"/>
    </source>
</evidence>
<dbReference type="Gene3D" id="1.10.510.10">
    <property type="entry name" value="Transferase(Phosphotransferase) domain 1"/>
    <property type="match status" value="1"/>
</dbReference>
<evidence type="ECO:0000313" key="2">
    <source>
        <dbReference type="Proteomes" id="UP001529510"/>
    </source>
</evidence>
<feature type="non-terminal residue" evidence="1">
    <location>
        <position position="148"/>
    </location>
</feature>
<organism evidence="1 2">
    <name type="scientific">Cirrhinus mrigala</name>
    <name type="common">Mrigala</name>
    <dbReference type="NCBI Taxonomy" id="683832"/>
    <lineage>
        <taxon>Eukaryota</taxon>
        <taxon>Metazoa</taxon>
        <taxon>Chordata</taxon>
        <taxon>Craniata</taxon>
        <taxon>Vertebrata</taxon>
        <taxon>Euteleostomi</taxon>
        <taxon>Actinopterygii</taxon>
        <taxon>Neopterygii</taxon>
        <taxon>Teleostei</taxon>
        <taxon>Ostariophysi</taxon>
        <taxon>Cypriniformes</taxon>
        <taxon>Cyprinidae</taxon>
        <taxon>Labeoninae</taxon>
        <taxon>Labeonini</taxon>
        <taxon>Cirrhinus</taxon>
    </lineage>
</organism>
<name>A0ABD0NVJ2_CIRMR</name>
<dbReference type="SUPFAM" id="SSF56112">
    <property type="entry name" value="Protein kinase-like (PK-like)"/>
    <property type="match status" value="1"/>
</dbReference>
<proteinExistence type="predicted"/>
<feature type="non-terminal residue" evidence="1">
    <location>
        <position position="1"/>
    </location>
</feature>
<dbReference type="AlphaFoldDB" id="A0ABD0NVJ2"/>
<reference evidence="1 2" key="1">
    <citation type="submission" date="2024-05" db="EMBL/GenBank/DDBJ databases">
        <title>Genome sequencing and assembly of Indian major carp, Cirrhinus mrigala (Hamilton, 1822).</title>
        <authorList>
            <person name="Mohindra V."/>
            <person name="Chowdhury L.M."/>
            <person name="Lal K."/>
            <person name="Jena J.K."/>
        </authorList>
    </citation>
    <scope>NUCLEOTIDE SEQUENCE [LARGE SCALE GENOMIC DNA]</scope>
    <source>
        <strain evidence="1">CM1030</strain>
        <tissue evidence="1">Blood</tissue>
    </source>
</reference>
<protein>
    <recommendedName>
        <fullName evidence="3">Protein kinase domain-containing protein</fullName>
    </recommendedName>
</protein>
<gene>
    <name evidence="1" type="ORF">M9458_041064</name>
</gene>
<evidence type="ECO:0008006" key="3">
    <source>
        <dbReference type="Google" id="ProtNLM"/>
    </source>
</evidence>
<dbReference type="EMBL" id="JAMKFB020000020">
    <property type="protein sequence ID" value="KAL0165311.1"/>
    <property type="molecule type" value="Genomic_DNA"/>
</dbReference>
<keyword evidence="2" id="KW-1185">Reference proteome</keyword>
<sequence>SSAVPWDFFICSRLRSCRSRDEPDCEVRLCCHVYENGCMTFWRIPHGDMVEVRLVRFLPDPPRSRDLLAEPIARKDASLLVVLLLELVKEFHSCQVVHGGLKPESLYFYNSGIAALDFSNSVDLQLQTDVTTAQALPSAQKYIQQGLL</sequence>
<dbReference type="InterPro" id="IPR011009">
    <property type="entry name" value="Kinase-like_dom_sf"/>
</dbReference>